<reference evidence="1 2" key="1">
    <citation type="submission" date="2017-07" db="EMBL/GenBank/DDBJ databases">
        <title>Flavobacterium cyanobacteriorum sp. nov., isolated from cyanobacterial aggregates in a eutrophic lake.</title>
        <authorList>
            <person name="Cai H."/>
        </authorList>
    </citation>
    <scope>NUCLEOTIDE SEQUENCE [LARGE SCALE GENOMIC DNA]</scope>
    <source>
        <strain evidence="1 2">TH021</strain>
    </source>
</reference>
<dbReference type="EMBL" id="NOXV01000274">
    <property type="protein sequence ID" value="OYQ36119.1"/>
    <property type="molecule type" value="Genomic_DNA"/>
</dbReference>
<name>A0A255Z3U4_9FLAO</name>
<accession>A0A255Z3U4</accession>
<gene>
    <name evidence="1" type="ORF">CHU92_10040</name>
</gene>
<comment type="caution">
    <text evidence="1">The sequence shown here is derived from an EMBL/GenBank/DDBJ whole genome shotgun (WGS) entry which is preliminary data.</text>
</comment>
<protein>
    <submittedName>
        <fullName evidence="1">Uncharacterized protein</fullName>
    </submittedName>
</protein>
<sequence length="403" mass="46283">MLLGQEKQGYYITTTGEKVEGYFKQSDFNNPDNLYFKTLPNEQFRQLDKENLREYGIENMYKYIRRTVNVDLSEMNDLKRMANNKNPVYSKAELFLNIIAEGAASLYSAKVGTSTAFFYSLNSQDEIKQLIYKKYISSAANSKVEENNLYRQQLYENLNCGNRPVKEFTTIRYTKSDLLNTVKAYNDCSGSTTVAYTNKGSNEYQLKYRIYAGAATVDFSVEDALVKGQEDNAGSSIAAGFEVALRSPSKRWEYFAIFEYQKIKAEVVGFRYQNFNTTRSNYDMDARAFNLYFGARYNLYFSKNNKIFADAAFGLCRTSGDIYIKTEIVPNTSPAYTIIDQNFTLGVRYSNTWRFGTGYEFKDKYAVMANLETDKEIGAMSQSQVALNGLISRLMLSFRYTFN</sequence>
<keyword evidence="2" id="KW-1185">Reference proteome</keyword>
<dbReference type="AlphaFoldDB" id="A0A255Z3U4"/>
<proteinExistence type="predicted"/>
<evidence type="ECO:0000313" key="2">
    <source>
        <dbReference type="Proteomes" id="UP000216605"/>
    </source>
</evidence>
<dbReference type="Proteomes" id="UP000216605">
    <property type="component" value="Unassembled WGS sequence"/>
</dbReference>
<evidence type="ECO:0000313" key="1">
    <source>
        <dbReference type="EMBL" id="OYQ36119.1"/>
    </source>
</evidence>
<organism evidence="1 2">
    <name type="scientific">Flavobacterium cyanobacteriorum</name>
    <dbReference type="NCBI Taxonomy" id="2022802"/>
    <lineage>
        <taxon>Bacteria</taxon>
        <taxon>Pseudomonadati</taxon>
        <taxon>Bacteroidota</taxon>
        <taxon>Flavobacteriia</taxon>
        <taxon>Flavobacteriales</taxon>
        <taxon>Flavobacteriaceae</taxon>
        <taxon>Flavobacterium</taxon>
    </lineage>
</organism>